<proteinExistence type="predicted"/>
<reference evidence="3 4" key="3">
    <citation type="journal article" date="2017" name="G3 (Bethesda)">
        <title>Comparative analysis highlights variable genome content of wheat rusts and divergence of the mating loci.</title>
        <authorList>
            <person name="Cuomo C.A."/>
            <person name="Bakkeren G."/>
            <person name="Khalil H.B."/>
            <person name="Panwar V."/>
            <person name="Joly D."/>
            <person name="Linning R."/>
            <person name="Sakthikumar S."/>
            <person name="Song X."/>
            <person name="Adiconis X."/>
            <person name="Fan L."/>
            <person name="Goldberg J.M."/>
            <person name="Levin J.Z."/>
            <person name="Young S."/>
            <person name="Zeng Q."/>
            <person name="Anikster Y."/>
            <person name="Bruce M."/>
            <person name="Wang M."/>
            <person name="Yin C."/>
            <person name="McCallum B."/>
            <person name="Szabo L.J."/>
            <person name="Hulbert S."/>
            <person name="Chen X."/>
            <person name="Fellers J.P."/>
        </authorList>
    </citation>
    <scope>NUCLEOTIDE SEQUENCE</scope>
    <source>
        <strain evidence="3">isolate 1-1 / race 1 (BBBD)</strain>
        <strain evidence="4">Isolate 1-1 / race 1 (BBBD)</strain>
    </source>
</reference>
<evidence type="ECO:0000313" key="2">
    <source>
        <dbReference type="EMBL" id="OAV90061.1"/>
    </source>
</evidence>
<evidence type="ECO:0008006" key="5">
    <source>
        <dbReference type="Google" id="ProtNLM"/>
    </source>
</evidence>
<dbReference type="Proteomes" id="UP000005240">
    <property type="component" value="Unassembled WGS sequence"/>
</dbReference>
<evidence type="ECO:0000256" key="1">
    <source>
        <dbReference type="SAM" id="SignalP"/>
    </source>
</evidence>
<evidence type="ECO:0000313" key="4">
    <source>
        <dbReference type="Proteomes" id="UP000005240"/>
    </source>
</evidence>
<dbReference type="EMBL" id="ADAS02000110">
    <property type="protein sequence ID" value="OAV90061.1"/>
    <property type="molecule type" value="Genomic_DNA"/>
</dbReference>
<name>A0A180GBQ5_PUCT1</name>
<keyword evidence="1" id="KW-0732">Signal</keyword>
<reference evidence="2" key="2">
    <citation type="submission" date="2016-05" db="EMBL/GenBank/DDBJ databases">
        <title>Comparative analysis highlights variable genome content of wheat rusts and divergence of the mating loci.</title>
        <authorList>
            <person name="Cuomo C.A."/>
            <person name="Bakkeren G."/>
            <person name="Szabo L."/>
            <person name="Khalil H."/>
            <person name="Joly D."/>
            <person name="Goldberg J."/>
            <person name="Young S."/>
            <person name="Zeng Q."/>
            <person name="Fellers J."/>
        </authorList>
    </citation>
    <scope>NUCLEOTIDE SEQUENCE [LARGE SCALE GENOMIC DNA]</scope>
    <source>
        <strain evidence="2">1-1 BBBD Race 1</strain>
    </source>
</reference>
<dbReference type="OrthoDB" id="2498688at2759"/>
<keyword evidence="4" id="KW-1185">Reference proteome</keyword>
<protein>
    <recommendedName>
        <fullName evidence="5">Ecp2 effector protein domain-containing protein</fullName>
    </recommendedName>
</protein>
<dbReference type="EnsemblFungi" id="PTTG_28461-t43_1">
    <property type="protein sequence ID" value="PTTG_28461-t43_1-p1"/>
    <property type="gene ID" value="PTTG_28461"/>
</dbReference>
<sequence>MITLRFGLVAAIGLITAENFQSANACYPYNVVQDDCNNAIEKIQLVNEKLPENENEIRAISGTCAVVVWNKKWIKHVTRDQIREAATEHFKGCPGQAGIILLPSNQELALEFKIRAPALSQWEAWNADAEFKKAYCFQPEDELGIGSKEDCKIAYNTAVPVNPQTKFISRTSWFQVKYGSCMVRFTTSDGSPIRMKKEDADQAIIAMFDQCDKIPGAVNLNGATGPNGRLFVRTMATKKKRPSLLLI</sequence>
<dbReference type="VEuPathDB" id="FungiDB:PTTG_28461"/>
<reference evidence="3" key="4">
    <citation type="submission" date="2025-05" db="UniProtKB">
        <authorList>
            <consortium name="EnsemblFungi"/>
        </authorList>
    </citation>
    <scope>IDENTIFICATION</scope>
    <source>
        <strain evidence="3">isolate 1-1 / race 1 (BBBD)</strain>
    </source>
</reference>
<evidence type="ECO:0000313" key="3">
    <source>
        <dbReference type="EnsemblFungi" id="PTTG_28461-t43_1-p1"/>
    </source>
</evidence>
<feature type="chain" id="PRO_5008109780" description="Ecp2 effector protein domain-containing protein" evidence="1">
    <location>
        <begin position="26"/>
        <end position="247"/>
    </location>
</feature>
<accession>A0A180GBQ5</accession>
<reference evidence="2" key="1">
    <citation type="submission" date="2009-11" db="EMBL/GenBank/DDBJ databases">
        <authorList>
            <consortium name="The Broad Institute Genome Sequencing Platform"/>
            <person name="Ward D."/>
            <person name="Feldgarden M."/>
            <person name="Earl A."/>
            <person name="Young S.K."/>
            <person name="Zeng Q."/>
            <person name="Koehrsen M."/>
            <person name="Alvarado L."/>
            <person name="Berlin A."/>
            <person name="Bochicchio J."/>
            <person name="Borenstein D."/>
            <person name="Chapman S.B."/>
            <person name="Chen Z."/>
            <person name="Engels R."/>
            <person name="Freedman E."/>
            <person name="Gellesch M."/>
            <person name="Goldberg J."/>
            <person name="Griggs A."/>
            <person name="Gujja S."/>
            <person name="Heilman E."/>
            <person name="Heiman D."/>
            <person name="Hepburn T."/>
            <person name="Howarth C."/>
            <person name="Jen D."/>
            <person name="Larson L."/>
            <person name="Lewis B."/>
            <person name="Mehta T."/>
            <person name="Park D."/>
            <person name="Pearson M."/>
            <person name="Roberts A."/>
            <person name="Saif S."/>
            <person name="Shea T."/>
            <person name="Shenoy N."/>
            <person name="Sisk P."/>
            <person name="Stolte C."/>
            <person name="Sykes S."/>
            <person name="Thomson T."/>
            <person name="Walk T."/>
            <person name="White J."/>
            <person name="Yandava C."/>
            <person name="Izard J."/>
            <person name="Baranova O.V."/>
            <person name="Blanton J.M."/>
            <person name="Tanner A.C."/>
            <person name="Dewhirst F.E."/>
            <person name="Haas B."/>
            <person name="Nusbaum C."/>
            <person name="Birren B."/>
        </authorList>
    </citation>
    <scope>NUCLEOTIDE SEQUENCE [LARGE SCALE GENOMIC DNA]</scope>
    <source>
        <strain evidence="2">1-1 BBBD Race 1</strain>
    </source>
</reference>
<dbReference type="AlphaFoldDB" id="A0A180GBQ5"/>
<gene>
    <name evidence="2" type="ORF">PTTG_28461</name>
</gene>
<organism evidence="2">
    <name type="scientific">Puccinia triticina (isolate 1-1 / race 1 (BBBD))</name>
    <name type="common">Brown leaf rust fungus</name>
    <dbReference type="NCBI Taxonomy" id="630390"/>
    <lineage>
        <taxon>Eukaryota</taxon>
        <taxon>Fungi</taxon>
        <taxon>Dikarya</taxon>
        <taxon>Basidiomycota</taxon>
        <taxon>Pucciniomycotina</taxon>
        <taxon>Pucciniomycetes</taxon>
        <taxon>Pucciniales</taxon>
        <taxon>Pucciniaceae</taxon>
        <taxon>Puccinia</taxon>
    </lineage>
</organism>
<feature type="signal peptide" evidence="1">
    <location>
        <begin position="1"/>
        <end position="25"/>
    </location>
</feature>